<dbReference type="RefSeq" id="WP_275593866.1">
    <property type="nucleotide sequence ID" value="NZ_CP102381.1"/>
</dbReference>
<keyword evidence="2" id="KW-1185">Reference proteome</keyword>
<organism evidence="1 2">
    <name type="scientific">Thiomicrorhabdus lithotrophica</name>
    <dbReference type="NCBI Taxonomy" id="2949997"/>
    <lineage>
        <taxon>Bacteria</taxon>
        <taxon>Pseudomonadati</taxon>
        <taxon>Pseudomonadota</taxon>
        <taxon>Gammaproteobacteria</taxon>
        <taxon>Thiotrichales</taxon>
        <taxon>Piscirickettsiaceae</taxon>
        <taxon>Thiomicrorhabdus</taxon>
    </lineage>
</organism>
<evidence type="ECO:0000313" key="1">
    <source>
        <dbReference type="EMBL" id="WEJ61608.1"/>
    </source>
</evidence>
<protein>
    <submittedName>
        <fullName evidence="1">Uncharacterized protein</fullName>
    </submittedName>
</protein>
<evidence type="ECO:0000313" key="2">
    <source>
        <dbReference type="Proteomes" id="UP001222275"/>
    </source>
</evidence>
<reference evidence="1 2" key="1">
    <citation type="submission" date="2022-06" db="EMBL/GenBank/DDBJ databases">
        <title>Thiomicrohabdus sp. nov, an obligately chemolithoautotrophic, sulfur-oxidizing bacterium isolated from beach of Guanyin Mountain. Amoy.</title>
        <authorList>
            <person name="Zhu H."/>
        </authorList>
    </citation>
    <scope>NUCLEOTIDE SEQUENCE [LARGE SCALE GENOMIC DNA]</scope>
    <source>
        <strain evidence="1 2">XGS-01</strain>
    </source>
</reference>
<dbReference type="Proteomes" id="UP001222275">
    <property type="component" value="Chromosome"/>
</dbReference>
<proteinExistence type="predicted"/>
<name>A0ABY8CBW1_9GAMM</name>
<accession>A0ABY8CBW1</accession>
<sequence>MNVQIQIPEKVLKELLVLKALHPSDITCLNNDSRNLIREYCLALCTPRDCYKCSMQDLCGEELSLYSKEIKPSISILANSIVNKR</sequence>
<dbReference type="EMBL" id="CP102381">
    <property type="protein sequence ID" value="WEJ61608.1"/>
    <property type="molecule type" value="Genomic_DNA"/>
</dbReference>
<gene>
    <name evidence="1" type="ORF">NR989_06215</name>
</gene>